<keyword evidence="17" id="KW-1185">Reference proteome</keyword>
<proteinExistence type="inferred from homology"/>
<keyword evidence="8 14" id="KW-0418">Kinase</keyword>
<dbReference type="EMBL" id="JBHUGI010000032">
    <property type="protein sequence ID" value="MFD1928657.1"/>
    <property type="molecule type" value="Genomic_DNA"/>
</dbReference>
<comment type="pathway">
    <text evidence="2 14">Cofactor biosynthesis; FMN biosynthesis; FMN from riboflavin (ATP route): step 1/1.</text>
</comment>
<dbReference type="PIRSF" id="PIRSF004491">
    <property type="entry name" value="FAD_Synth"/>
    <property type="match status" value="1"/>
</dbReference>
<evidence type="ECO:0000256" key="6">
    <source>
        <dbReference type="ARBA" id="ARBA00022695"/>
    </source>
</evidence>
<evidence type="ECO:0000256" key="1">
    <source>
        <dbReference type="ARBA" id="ARBA00004726"/>
    </source>
</evidence>
<dbReference type="SUPFAM" id="SSF52374">
    <property type="entry name" value="Nucleotidylyl transferase"/>
    <property type="match status" value="1"/>
</dbReference>
<name>A0ABW4SGL2_9BACL</name>
<dbReference type="Gene3D" id="3.40.50.620">
    <property type="entry name" value="HUPs"/>
    <property type="match status" value="1"/>
</dbReference>
<feature type="domain" description="Riboflavin kinase" evidence="15">
    <location>
        <begin position="185"/>
        <end position="312"/>
    </location>
</feature>
<evidence type="ECO:0000256" key="12">
    <source>
        <dbReference type="ARBA" id="ARBA00047880"/>
    </source>
</evidence>
<dbReference type="SUPFAM" id="SSF82114">
    <property type="entry name" value="Riboflavin kinase-like"/>
    <property type="match status" value="1"/>
</dbReference>
<keyword evidence="3 14" id="KW-0285">Flavoprotein</keyword>
<dbReference type="EC" id="2.7.7.2" evidence="14"/>
<protein>
    <recommendedName>
        <fullName evidence="14">Riboflavin biosynthesis protein</fullName>
    </recommendedName>
    <domain>
        <recommendedName>
            <fullName evidence="14">Riboflavin kinase</fullName>
            <ecNumber evidence="14">2.7.1.26</ecNumber>
        </recommendedName>
        <alternativeName>
            <fullName evidence="14">Flavokinase</fullName>
        </alternativeName>
    </domain>
    <domain>
        <recommendedName>
            <fullName evidence="14">FMN adenylyltransferase</fullName>
            <ecNumber evidence="14">2.7.7.2</ecNumber>
        </recommendedName>
        <alternativeName>
            <fullName evidence="14">FAD pyrophosphorylase</fullName>
        </alternativeName>
        <alternativeName>
            <fullName evidence="14">FAD synthase</fullName>
        </alternativeName>
    </domain>
</protein>
<dbReference type="Pfam" id="PF06574">
    <property type="entry name" value="FAD_syn"/>
    <property type="match status" value="1"/>
</dbReference>
<evidence type="ECO:0000256" key="5">
    <source>
        <dbReference type="ARBA" id="ARBA00022679"/>
    </source>
</evidence>
<dbReference type="Pfam" id="PF01687">
    <property type="entry name" value="Flavokinase"/>
    <property type="match status" value="1"/>
</dbReference>
<keyword evidence="11" id="KW-0511">Multifunctional enzyme</keyword>
<reference evidence="17" key="1">
    <citation type="journal article" date="2019" name="Int. J. Syst. Evol. Microbiol.">
        <title>The Global Catalogue of Microorganisms (GCM) 10K type strain sequencing project: providing services to taxonomists for standard genome sequencing and annotation.</title>
        <authorList>
            <consortium name="The Broad Institute Genomics Platform"/>
            <consortium name="The Broad Institute Genome Sequencing Center for Infectious Disease"/>
            <person name="Wu L."/>
            <person name="Ma J."/>
        </authorList>
    </citation>
    <scope>NUCLEOTIDE SEQUENCE [LARGE SCALE GENOMIC DNA]</scope>
    <source>
        <strain evidence="17">CGMCC 4.7177</strain>
    </source>
</reference>
<dbReference type="RefSeq" id="WP_381538162.1">
    <property type="nucleotide sequence ID" value="NZ_JBHUGI010000032.1"/>
</dbReference>
<comment type="similarity">
    <text evidence="14">Belongs to the ribF family.</text>
</comment>
<evidence type="ECO:0000256" key="9">
    <source>
        <dbReference type="ARBA" id="ARBA00022827"/>
    </source>
</evidence>
<dbReference type="InterPro" id="IPR014729">
    <property type="entry name" value="Rossmann-like_a/b/a_fold"/>
</dbReference>
<keyword evidence="10 14" id="KW-0067">ATP-binding</keyword>
<dbReference type="NCBIfam" id="NF004162">
    <property type="entry name" value="PRK05627.1-5"/>
    <property type="match status" value="1"/>
</dbReference>
<keyword evidence="9 14" id="KW-0274">FAD</keyword>
<dbReference type="InterPro" id="IPR002606">
    <property type="entry name" value="Riboflavin_kinase_bac"/>
</dbReference>
<evidence type="ECO:0000313" key="16">
    <source>
        <dbReference type="EMBL" id="MFD1928657.1"/>
    </source>
</evidence>
<evidence type="ECO:0000256" key="10">
    <source>
        <dbReference type="ARBA" id="ARBA00022840"/>
    </source>
</evidence>
<evidence type="ECO:0000256" key="8">
    <source>
        <dbReference type="ARBA" id="ARBA00022777"/>
    </source>
</evidence>
<dbReference type="InterPro" id="IPR015864">
    <property type="entry name" value="FAD_synthase"/>
</dbReference>
<comment type="pathway">
    <text evidence="1 14">Cofactor biosynthesis; FAD biosynthesis; FAD from FMN: step 1/1.</text>
</comment>
<evidence type="ECO:0000259" key="15">
    <source>
        <dbReference type="SMART" id="SM00904"/>
    </source>
</evidence>
<evidence type="ECO:0000313" key="17">
    <source>
        <dbReference type="Proteomes" id="UP001597218"/>
    </source>
</evidence>
<comment type="catalytic activity">
    <reaction evidence="13 14">
        <text>FMN + ATP + H(+) = FAD + diphosphate</text>
        <dbReference type="Rhea" id="RHEA:17237"/>
        <dbReference type="ChEBI" id="CHEBI:15378"/>
        <dbReference type="ChEBI" id="CHEBI:30616"/>
        <dbReference type="ChEBI" id="CHEBI:33019"/>
        <dbReference type="ChEBI" id="CHEBI:57692"/>
        <dbReference type="ChEBI" id="CHEBI:58210"/>
        <dbReference type="EC" id="2.7.7.2"/>
    </reaction>
</comment>
<dbReference type="NCBIfam" id="TIGR00083">
    <property type="entry name" value="ribF"/>
    <property type="match status" value="1"/>
</dbReference>
<dbReference type="EC" id="2.7.1.26" evidence="14"/>
<accession>A0ABW4SGL2</accession>
<evidence type="ECO:0000256" key="7">
    <source>
        <dbReference type="ARBA" id="ARBA00022741"/>
    </source>
</evidence>
<evidence type="ECO:0000256" key="14">
    <source>
        <dbReference type="PIRNR" id="PIRNR004491"/>
    </source>
</evidence>
<dbReference type="InterPro" id="IPR023465">
    <property type="entry name" value="Riboflavin_kinase_dom_sf"/>
</dbReference>
<evidence type="ECO:0000256" key="4">
    <source>
        <dbReference type="ARBA" id="ARBA00022643"/>
    </source>
</evidence>
<evidence type="ECO:0000256" key="2">
    <source>
        <dbReference type="ARBA" id="ARBA00005201"/>
    </source>
</evidence>
<sequence>MEVYKLHYPDKVEITTDEQFSMAIGFFDGLHKGHSKVIMEAQKKAVELGIQSAVMTFNPHPSHLFGDGKNKVGYITQEAEKLRILESMGIDAVFIVTFDWSLAALQPEKFIDVFIKKLGVKHVTAGFDFTFGSKGAGTMLDMELLADGEYGTTVVPKVADSEEKISSTRIRELLSAGDVEKTALLLGRQFRTVGIVVDGEKRGRLLGFPTANVLPDVSSVLPKNGVYAVRMFVDGVAYNGVCNVGVKPTFSNPEITRSIVEVHVLDFEGDLYGKEVMVDWISHIRDEKKFDSIDALVEQIGKDKSTAFETLTAI</sequence>
<comment type="caution">
    <text evidence="16">The sequence shown here is derived from an EMBL/GenBank/DDBJ whole genome shotgun (WGS) entry which is preliminary data.</text>
</comment>
<dbReference type="GO" id="GO:0003919">
    <property type="term" value="F:FMN adenylyltransferase activity"/>
    <property type="evidence" value="ECO:0007669"/>
    <property type="project" value="UniProtKB-EC"/>
</dbReference>
<dbReference type="Proteomes" id="UP001597218">
    <property type="component" value="Unassembled WGS sequence"/>
</dbReference>
<keyword evidence="6 14" id="KW-0548">Nucleotidyltransferase</keyword>
<dbReference type="GO" id="GO:0008531">
    <property type="term" value="F:riboflavin kinase activity"/>
    <property type="evidence" value="ECO:0007669"/>
    <property type="project" value="UniProtKB-EC"/>
</dbReference>
<dbReference type="NCBIfam" id="NF004160">
    <property type="entry name" value="PRK05627.1-3"/>
    <property type="match status" value="1"/>
</dbReference>
<keyword evidence="7 14" id="KW-0547">Nucleotide-binding</keyword>
<evidence type="ECO:0000256" key="13">
    <source>
        <dbReference type="ARBA" id="ARBA00049494"/>
    </source>
</evidence>
<evidence type="ECO:0000256" key="11">
    <source>
        <dbReference type="ARBA" id="ARBA00023268"/>
    </source>
</evidence>
<dbReference type="CDD" id="cd02064">
    <property type="entry name" value="FAD_synthetase_N"/>
    <property type="match status" value="1"/>
</dbReference>
<dbReference type="SMART" id="SM00904">
    <property type="entry name" value="Flavokinase"/>
    <property type="match status" value="1"/>
</dbReference>
<keyword evidence="4 14" id="KW-0288">FMN</keyword>
<dbReference type="InterPro" id="IPR015865">
    <property type="entry name" value="Riboflavin_kinase_bac/euk"/>
</dbReference>
<dbReference type="PANTHER" id="PTHR22749">
    <property type="entry name" value="RIBOFLAVIN KINASE/FMN ADENYLYLTRANSFERASE"/>
    <property type="match status" value="1"/>
</dbReference>
<dbReference type="Gene3D" id="2.40.30.30">
    <property type="entry name" value="Riboflavin kinase-like"/>
    <property type="match status" value="1"/>
</dbReference>
<organism evidence="16 17">
    <name type="scientific">Sporosarcina siberiensis</name>
    <dbReference type="NCBI Taxonomy" id="1365606"/>
    <lineage>
        <taxon>Bacteria</taxon>
        <taxon>Bacillati</taxon>
        <taxon>Bacillota</taxon>
        <taxon>Bacilli</taxon>
        <taxon>Bacillales</taxon>
        <taxon>Caryophanaceae</taxon>
        <taxon>Sporosarcina</taxon>
    </lineage>
</organism>
<dbReference type="PANTHER" id="PTHR22749:SF6">
    <property type="entry name" value="RIBOFLAVIN KINASE"/>
    <property type="match status" value="1"/>
</dbReference>
<dbReference type="InterPro" id="IPR023468">
    <property type="entry name" value="Riboflavin_kinase"/>
</dbReference>
<evidence type="ECO:0000256" key="3">
    <source>
        <dbReference type="ARBA" id="ARBA00022630"/>
    </source>
</evidence>
<keyword evidence="5 14" id="KW-0808">Transferase</keyword>
<gene>
    <name evidence="16" type="ORF">ACFSFY_11510</name>
</gene>
<comment type="catalytic activity">
    <reaction evidence="12 14">
        <text>riboflavin + ATP = FMN + ADP + H(+)</text>
        <dbReference type="Rhea" id="RHEA:14357"/>
        <dbReference type="ChEBI" id="CHEBI:15378"/>
        <dbReference type="ChEBI" id="CHEBI:30616"/>
        <dbReference type="ChEBI" id="CHEBI:57986"/>
        <dbReference type="ChEBI" id="CHEBI:58210"/>
        <dbReference type="ChEBI" id="CHEBI:456216"/>
        <dbReference type="EC" id="2.7.1.26"/>
    </reaction>
</comment>